<proteinExistence type="inferred from homology"/>
<dbReference type="InterPro" id="IPR047215">
    <property type="entry name" value="Galactose_mutarotase-like"/>
</dbReference>
<organism evidence="4 5">
    <name type="scientific">Secundilactobacillus silagincola</name>
    <dbReference type="NCBI Taxonomy" id="1714681"/>
    <lineage>
        <taxon>Bacteria</taxon>
        <taxon>Bacillati</taxon>
        <taxon>Bacillota</taxon>
        <taxon>Bacilli</taxon>
        <taxon>Lactobacillales</taxon>
        <taxon>Lactobacillaceae</taxon>
        <taxon>Secundilactobacillus</taxon>
    </lineage>
</organism>
<dbReference type="RefSeq" id="WP_225364819.1">
    <property type="nucleotide sequence ID" value="NZ_BCMJ01000002.1"/>
</dbReference>
<accession>A0A1Z5H4C6</accession>
<dbReference type="Gene3D" id="2.70.98.10">
    <property type="match status" value="1"/>
</dbReference>
<dbReference type="EMBL" id="BCMJ01000002">
    <property type="protein sequence ID" value="GAT18140.1"/>
    <property type="molecule type" value="Genomic_DNA"/>
</dbReference>
<gene>
    <name evidence="4" type="primary">galM_1</name>
    <name evidence="4" type="ORF">IWT5_00413</name>
</gene>
<dbReference type="CDD" id="cd09019">
    <property type="entry name" value="galactose_mutarotase_like"/>
    <property type="match status" value="1"/>
</dbReference>
<dbReference type="GO" id="GO:0033499">
    <property type="term" value="P:galactose catabolic process via UDP-galactose, Leloir pathway"/>
    <property type="evidence" value="ECO:0007669"/>
    <property type="project" value="TreeGrafter"/>
</dbReference>
<evidence type="ECO:0000256" key="3">
    <source>
        <dbReference type="ARBA" id="ARBA00023277"/>
    </source>
</evidence>
<keyword evidence="5" id="KW-1185">Reference proteome</keyword>
<evidence type="ECO:0000313" key="4">
    <source>
        <dbReference type="EMBL" id="GAT18140.1"/>
    </source>
</evidence>
<dbReference type="InterPro" id="IPR011013">
    <property type="entry name" value="Gal_mutarotase_sf_dom"/>
</dbReference>
<dbReference type="Pfam" id="PF01263">
    <property type="entry name" value="Aldose_epim"/>
    <property type="match status" value="1"/>
</dbReference>
<comment type="similarity">
    <text evidence="1">Belongs to the aldose epimerase family.</text>
</comment>
<sequence>MKAYKTDFDSYKDQKVTAFHLENDNGVRVTVLSQGGIIAEMSVPTKDGQHKNMLLEYPHTADYYANPFYVNMMIGTAAGRIKKGEFTIDGKTTKVTPNEGQNTLHGGPNGFHSVNWDGELESNTSDARLTLNHHFDSNPGDFPAISVTVTYTLKNDNTLGVQFTGESDENTIFNPTYHTYFNVSDETTIKNQTLQLNSHRHMDVDTEKIPTGKMLDNTNTAFDFTTPQKLGTAIDKMQDTTEKGFDDIFEVEPSSTDQTITKLSDDASKRAVTLHSSRNGLVVFTANSFTPDMNLTLGKGAPYMGVALEAQNLSDATRFENLGDVTLQPGVPKSYEITYQLSF</sequence>
<evidence type="ECO:0000256" key="2">
    <source>
        <dbReference type="ARBA" id="ARBA00023235"/>
    </source>
</evidence>
<dbReference type="PANTHER" id="PTHR10091:SF0">
    <property type="entry name" value="GALACTOSE MUTAROTASE"/>
    <property type="match status" value="1"/>
</dbReference>
<protein>
    <submittedName>
        <fullName evidence="4">Aldose 1-epimerase</fullName>
    </submittedName>
</protein>
<dbReference type="GO" id="GO:0030246">
    <property type="term" value="F:carbohydrate binding"/>
    <property type="evidence" value="ECO:0007669"/>
    <property type="project" value="InterPro"/>
</dbReference>
<comment type="caution">
    <text evidence="4">The sequence shown here is derived from an EMBL/GenBank/DDBJ whole genome shotgun (WGS) entry which is preliminary data.</text>
</comment>
<evidence type="ECO:0000313" key="5">
    <source>
        <dbReference type="Proteomes" id="UP000223370"/>
    </source>
</evidence>
<dbReference type="AlphaFoldDB" id="A0A1Z5H4C6"/>
<dbReference type="PANTHER" id="PTHR10091">
    <property type="entry name" value="ALDOSE-1-EPIMERASE"/>
    <property type="match status" value="1"/>
</dbReference>
<dbReference type="SUPFAM" id="SSF74650">
    <property type="entry name" value="Galactose mutarotase-like"/>
    <property type="match status" value="1"/>
</dbReference>
<dbReference type="GO" id="GO:0004034">
    <property type="term" value="F:aldose 1-epimerase activity"/>
    <property type="evidence" value="ECO:0007669"/>
    <property type="project" value="TreeGrafter"/>
</dbReference>
<dbReference type="InterPro" id="IPR014718">
    <property type="entry name" value="GH-type_carb-bd"/>
</dbReference>
<keyword evidence="2" id="KW-0413">Isomerase</keyword>
<dbReference type="InterPro" id="IPR008183">
    <property type="entry name" value="Aldose_1/G6P_1-epimerase"/>
</dbReference>
<dbReference type="GO" id="GO:0006006">
    <property type="term" value="P:glucose metabolic process"/>
    <property type="evidence" value="ECO:0007669"/>
    <property type="project" value="TreeGrafter"/>
</dbReference>
<reference evidence="4 5" key="1">
    <citation type="submission" date="2015-11" db="EMBL/GenBank/DDBJ databases">
        <title>Draft genome sequences of new species of the genus Lactobacillus isolated from orchardgrass silage.</title>
        <authorList>
            <person name="Tohno M."/>
            <person name="Tanizawa Y."/>
            <person name="Arita M."/>
        </authorList>
    </citation>
    <scope>NUCLEOTIDE SEQUENCE [LARGE SCALE GENOMIC DNA]</scope>
    <source>
        <strain evidence="4 5">IWT5</strain>
    </source>
</reference>
<dbReference type="GO" id="GO:0005737">
    <property type="term" value="C:cytoplasm"/>
    <property type="evidence" value="ECO:0007669"/>
    <property type="project" value="TreeGrafter"/>
</dbReference>
<keyword evidence="3" id="KW-0119">Carbohydrate metabolism</keyword>
<name>A0A1Z5H4C6_9LACO</name>
<evidence type="ECO:0000256" key="1">
    <source>
        <dbReference type="ARBA" id="ARBA00006206"/>
    </source>
</evidence>
<dbReference type="Proteomes" id="UP000223370">
    <property type="component" value="Unassembled WGS sequence"/>
</dbReference>